<accession>A0A4R2NU70</accession>
<protein>
    <submittedName>
        <fullName evidence="1">GrpB-like predicted nucleotidyltransferase (UPF0157 family)</fullName>
    </submittedName>
</protein>
<dbReference type="Proteomes" id="UP000295416">
    <property type="component" value="Unassembled WGS sequence"/>
</dbReference>
<comment type="caution">
    <text evidence="1">The sequence shown here is derived from an EMBL/GenBank/DDBJ whole genome shotgun (WGS) entry which is preliminary data.</text>
</comment>
<dbReference type="SUPFAM" id="SSF81301">
    <property type="entry name" value="Nucleotidyltransferase"/>
    <property type="match status" value="1"/>
</dbReference>
<proteinExistence type="predicted"/>
<keyword evidence="1" id="KW-0808">Transferase</keyword>
<keyword evidence="2" id="KW-1185">Reference proteome</keyword>
<dbReference type="GO" id="GO:0016740">
    <property type="term" value="F:transferase activity"/>
    <property type="evidence" value="ECO:0007669"/>
    <property type="project" value="UniProtKB-KW"/>
</dbReference>
<dbReference type="InterPro" id="IPR007344">
    <property type="entry name" value="GrpB/CoaE"/>
</dbReference>
<dbReference type="AlphaFoldDB" id="A0A4R2NU70"/>
<dbReference type="PANTHER" id="PTHR34822">
    <property type="entry name" value="GRPB DOMAIN PROTEIN (AFU_ORTHOLOGUE AFUA_1G01530)"/>
    <property type="match status" value="1"/>
</dbReference>
<evidence type="ECO:0000313" key="2">
    <source>
        <dbReference type="Proteomes" id="UP000295416"/>
    </source>
</evidence>
<dbReference type="InterPro" id="IPR043519">
    <property type="entry name" value="NT_sf"/>
</dbReference>
<organism evidence="1 2">
    <name type="scientific">Scopulibacillus darangshiensis</name>
    <dbReference type="NCBI Taxonomy" id="442528"/>
    <lineage>
        <taxon>Bacteria</taxon>
        <taxon>Bacillati</taxon>
        <taxon>Bacillota</taxon>
        <taxon>Bacilli</taxon>
        <taxon>Bacillales</taxon>
        <taxon>Sporolactobacillaceae</taxon>
        <taxon>Scopulibacillus</taxon>
    </lineage>
</organism>
<dbReference type="Pfam" id="PF04229">
    <property type="entry name" value="GrpB"/>
    <property type="match status" value="1"/>
</dbReference>
<dbReference type="PANTHER" id="PTHR34822:SF1">
    <property type="entry name" value="GRPB FAMILY PROTEIN"/>
    <property type="match status" value="1"/>
</dbReference>
<name>A0A4R2NU70_9BACL</name>
<sequence>MKRFMKVVVKEHNEKWQQMFNEESQRIKDIFGDECKAIHHIGITSVSGLKAKPIIDMMPVVKQIEKIDSFNEQMNGIGYESLGEFGIKGRRYFRKGGDNRTHQVHVFQVDNNEDINRHLAVKDYLLTHAEEAKLYGDLKETLANQFPRDIVSYMNGKDRFVKELERKALLWYKGL</sequence>
<dbReference type="Gene3D" id="3.30.460.10">
    <property type="entry name" value="Beta Polymerase, domain 2"/>
    <property type="match status" value="1"/>
</dbReference>
<reference evidence="1 2" key="1">
    <citation type="submission" date="2019-03" db="EMBL/GenBank/DDBJ databases">
        <title>Genomic Encyclopedia of Type Strains, Phase IV (KMG-IV): sequencing the most valuable type-strain genomes for metagenomic binning, comparative biology and taxonomic classification.</title>
        <authorList>
            <person name="Goeker M."/>
        </authorList>
    </citation>
    <scope>NUCLEOTIDE SEQUENCE [LARGE SCALE GENOMIC DNA]</scope>
    <source>
        <strain evidence="1 2">DSM 19377</strain>
    </source>
</reference>
<dbReference type="EMBL" id="SLXK01000021">
    <property type="protein sequence ID" value="TCP25593.1"/>
    <property type="molecule type" value="Genomic_DNA"/>
</dbReference>
<evidence type="ECO:0000313" key="1">
    <source>
        <dbReference type="EMBL" id="TCP25593.1"/>
    </source>
</evidence>
<gene>
    <name evidence="1" type="ORF">EV207_12123</name>
</gene>